<protein>
    <submittedName>
        <fullName evidence="9">Ceramide glucosyltransferase</fullName>
    </submittedName>
</protein>
<dbReference type="Proteomes" id="UP000194137">
    <property type="component" value="Chromosome"/>
</dbReference>
<dbReference type="RefSeq" id="WP_086089151.1">
    <property type="nucleotide sequence ID" value="NZ_CP021112.1"/>
</dbReference>
<organism evidence="9 10">
    <name type="scientific">Pseudorhodoplanes sinuspersici</name>
    <dbReference type="NCBI Taxonomy" id="1235591"/>
    <lineage>
        <taxon>Bacteria</taxon>
        <taxon>Pseudomonadati</taxon>
        <taxon>Pseudomonadota</taxon>
        <taxon>Alphaproteobacteria</taxon>
        <taxon>Hyphomicrobiales</taxon>
        <taxon>Pseudorhodoplanes</taxon>
    </lineage>
</organism>
<dbReference type="InterPro" id="IPR029044">
    <property type="entry name" value="Nucleotide-diphossugar_trans"/>
</dbReference>
<sequence>MSIALVALTIFAATALAIHLISIAVAIRQCRPDKRAIAAAPDSPPVSIVLPVCGLENYIEDTLRSAFRLDYPRYELIFCAARPDDPVVPLLHRLMSDHRWIDARLLIGDERISENPKLNNVFKGWREAAYPLISICDSNVLLPRDYIQRLLEKLDPGTGLVCSPPIGCRPDGFFAETECAMLNTYQARWQYLADFIGLGFAQGKTLFWRREQLESAGGIRALGAESAEDAACTKIVRNLGLRVRLMQPPVRQPLGFRKAADVWKRQRRWARLRRASFPFYFSLEIVSGGFPPTIALAATAVLAGIPVLPSLIVFLAVWYGAEWLLAAKAGWHHSRWAVATYMLRDLMLPVLYVNAWLGRGFEWRGNDMRAVEGARLS</sequence>
<proteinExistence type="predicted"/>
<dbReference type="GO" id="GO:0006679">
    <property type="term" value="P:glucosylceramide biosynthetic process"/>
    <property type="evidence" value="ECO:0007669"/>
    <property type="project" value="TreeGrafter"/>
</dbReference>
<dbReference type="AlphaFoldDB" id="A0A1W6ZTX6"/>
<evidence type="ECO:0000313" key="10">
    <source>
        <dbReference type="Proteomes" id="UP000194137"/>
    </source>
</evidence>
<dbReference type="GO" id="GO:0008120">
    <property type="term" value="F:ceramide glucosyltransferase activity"/>
    <property type="evidence" value="ECO:0007669"/>
    <property type="project" value="TreeGrafter"/>
</dbReference>
<dbReference type="GO" id="GO:0016020">
    <property type="term" value="C:membrane"/>
    <property type="evidence" value="ECO:0007669"/>
    <property type="project" value="UniProtKB-SubCell"/>
</dbReference>
<evidence type="ECO:0000313" key="9">
    <source>
        <dbReference type="EMBL" id="ARQ00756.1"/>
    </source>
</evidence>
<dbReference type="STRING" id="1235591.CAK95_17935"/>
<dbReference type="SUPFAM" id="SSF53448">
    <property type="entry name" value="Nucleotide-diphospho-sugar transferases"/>
    <property type="match status" value="1"/>
</dbReference>
<evidence type="ECO:0000256" key="6">
    <source>
        <dbReference type="ARBA" id="ARBA00022692"/>
    </source>
</evidence>
<keyword evidence="8" id="KW-0472">Membrane</keyword>
<evidence type="ECO:0000256" key="8">
    <source>
        <dbReference type="ARBA" id="ARBA00023136"/>
    </source>
</evidence>
<dbReference type="EMBL" id="CP021112">
    <property type="protein sequence ID" value="ARQ00756.1"/>
    <property type="molecule type" value="Genomic_DNA"/>
</dbReference>
<dbReference type="PANTHER" id="PTHR12726">
    <property type="entry name" value="CERAMIDE GLUCOSYLTRANSFERASE"/>
    <property type="match status" value="1"/>
</dbReference>
<gene>
    <name evidence="9" type="ORF">CAK95_17935</name>
</gene>
<dbReference type="OrthoDB" id="9814255at2"/>
<keyword evidence="6" id="KW-0812">Transmembrane</keyword>
<reference evidence="9 10" key="1">
    <citation type="submission" date="2017-05" db="EMBL/GenBank/DDBJ databases">
        <title>Full genome sequence of Pseudorhodoplanes sinuspersici.</title>
        <authorList>
            <person name="Dastgheib S.M.M."/>
            <person name="Shavandi M."/>
            <person name="Tirandaz H."/>
        </authorList>
    </citation>
    <scope>NUCLEOTIDE SEQUENCE [LARGE SCALE GENOMIC DNA]</scope>
    <source>
        <strain evidence="9 10">RIPI110</strain>
    </source>
</reference>
<name>A0A1W6ZTX6_9HYPH</name>
<evidence type="ECO:0000256" key="5">
    <source>
        <dbReference type="ARBA" id="ARBA00022679"/>
    </source>
</evidence>
<comment type="pathway">
    <text evidence="3">Sphingolipid metabolism.</text>
</comment>
<keyword evidence="10" id="KW-1185">Reference proteome</keyword>
<comment type="pathway">
    <text evidence="2">Lipid metabolism; sphingolipid metabolism.</text>
</comment>
<evidence type="ECO:0000256" key="1">
    <source>
        <dbReference type="ARBA" id="ARBA00004141"/>
    </source>
</evidence>
<comment type="subcellular location">
    <subcellularLocation>
        <location evidence="1">Membrane</location>
        <topology evidence="1">Multi-pass membrane protein</topology>
    </subcellularLocation>
</comment>
<keyword evidence="5 9" id="KW-0808">Transferase</keyword>
<evidence type="ECO:0000256" key="2">
    <source>
        <dbReference type="ARBA" id="ARBA00004760"/>
    </source>
</evidence>
<keyword evidence="7" id="KW-1133">Transmembrane helix</keyword>
<dbReference type="PANTHER" id="PTHR12726:SF0">
    <property type="entry name" value="CERAMIDE GLUCOSYLTRANSFERASE"/>
    <property type="match status" value="1"/>
</dbReference>
<dbReference type="Gene3D" id="3.90.550.10">
    <property type="entry name" value="Spore Coat Polysaccharide Biosynthesis Protein SpsA, Chain A"/>
    <property type="match status" value="1"/>
</dbReference>
<dbReference type="Pfam" id="PF13506">
    <property type="entry name" value="Glyco_transf_21"/>
    <property type="match status" value="1"/>
</dbReference>
<evidence type="ECO:0000256" key="7">
    <source>
        <dbReference type="ARBA" id="ARBA00022989"/>
    </source>
</evidence>
<evidence type="ECO:0000256" key="4">
    <source>
        <dbReference type="ARBA" id="ARBA00022676"/>
    </source>
</evidence>
<keyword evidence="4" id="KW-0328">Glycosyltransferase</keyword>
<evidence type="ECO:0000256" key="3">
    <source>
        <dbReference type="ARBA" id="ARBA00004991"/>
    </source>
</evidence>
<dbReference type="KEGG" id="psin:CAK95_17935"/>
<dbReference type="InterPro" id="IPR025993">
    <property type="entry name" value="Ceramide_glucosylTrfase"/>
</dbReference>
<accession>A0A1W6ZTX6</accession>